<dbReference type="STRING" id="1664694.A0A0N1H1R3"/>
<evidence type="ECO:0000313" key="2">
    <source>
        <dbReference type="EMBL" id="KPI34853.1"/>
    </source>
</evidence>
<feature type="compositionally biased region" description="Polar residues" evidence="1">
    <location>
        <begin position="360"/>
        <end position="395"/>
    </location>
</feature>
<protein>
    <submittedName>
        <fullName evidence="2">Uncharacterized protein</fullName>
    </submittedName>
</protein>
<dbReference type="AlphaFoldDB" id="A0A0N1H1R3"/>
<organism evidence="2 3">
    <name type="scientific">Cyphellophora attinorum</name>
    <dbReference type="NCBI Taxonomy" id="1664694"/>
    <lineage>
        <taxon>Eukaryota</taxon>
        <taxon>Fungi</taxon>
        <taxon>Dikarya</taxon>
        <taxon>Ascomycota</taxon>
        <taxon>Pezizomycotina</taxon>
        <taxon>Eurotiomycetes</taxon>
        <taxon>Chaetothyriomycetidae</taxon>
        <taxon>Chaetothyriales</taxon>
        <taxon>Cyphellophoraceae</taxon>
        <taxon>Cyphellophora</taxon>
    </lineage>
</organism>
<feature type="compositionally biased region" description="Basic and acidic residues" evidence="1">
    <location>
        <begin position="132"/>
        <end position="148"/>
    </location>
</feature>
<proteinExistence type="predicted"/>
<gene>
    <name evidence="2" type="ORF">AB675_4843</name>
</gene>
<feature type="region of interest" description="Disordered" evidence="1">
    <location>
        <begin position="358"/>
        <end position="395"/>
    </location>
</feature>
<feature type="region of interest" description="Disordered" evidence="1">
    <location>
        <begin position="549"/>
        <end position="574"/>
    </location>
</feature>
<reference evidence="2 3" key="1">
    <citation type="submission" date="2015-06" db="EMBL/GenBank/DDBJ databases">
        <title>Draft genome of the ant-associated black yeast Phialophora attae CBS 131958.</title>
        <authorList>
            <person name="Moreno L.F."/>
            <person name="Stielow B.J."/>
            <person name="de Hoog S."/>
            <person name="Vicente V.A."/>
            <person name="Weiss V.A."/>
            <person name="de Vries M."/>
            <person name="Cruz L.M."/>
            <person name="Souza E.M."/>
        </authorList>
    </citation>
    <scope>NUCLEOTIDE SEQUENCE [LARGE SCALE GENOMIC DNA]</scope>
    <source>
        <strain evidence="2 3">CBS 131958</strain>
    </source>
</reference>
<sequence length="574" mass="63360">MEACTTTEHDDESKVACSVEELCTSQGYDLKGNPVAWDLSTQDGRWLHWRDMKVRKGQYRSMKKPELAELDRRYPYDPRRPAPVNLREHRDAHELCHVITAPYPMNKVTDITSTETAIDAGILKPWAADAVNRPHEEKPSGKSRDRPSSKRKSKSQLQDAIMTMAASRSATQDARQAASMNTGAQRLERRLQSDISRLDARSLIQATLHSRPQTGTADPRALPADKCHTSMCQKLRNRSRAYDNVTDGDGELRSKTACTSSECRQSPAEQISYRSEHEKTRSLLIDISSTPKDEEIRDDQSEDMPVTAFIRCRRLAYFAEKEKREAGTDGSPKELDTPRNIAGLMQDAGMTTRLGHDSALDSSQSHLRRCTSSITTRAKSTDTRPSPSSPKAYSPNSHLIELATLDQTMHTVPVAAAPSELEGSAVTIVSELPVAAAPSELEGSATTLVLEPPQVPLTLLPDMSSEERPRDEDPRIMPIPRMYNFAFDPRQLRDLAVIKEGGNGCAIDGYEFEVYENDGEGEWIGSGLTGSPFPTRGISRAGNSHGLITSKTNDGGYEVGRGDEEGLLNELPGL</sequence>
<dbReference type="VEuPathDB" id="FungiDB:AB675_4843"/>
<keyword evidence="3" id="KW-1185">Reference proteome</keyword>
<accession>A0A0N1H1R3</accession>
<feature type="region of interest" description="Disordered" evidence="1">
    <location>
        <begin position="129"/>
        <end position="159"/>
    </location>
</feature>
<dbReference type="EMBL" id="LFJN01000049">
    <property type="protein sequence ID" value="KPI34853.1"/>
    <property type="molecule type" value="Genomic_DNA"/>
</dbReference>
<feature type="region of interest" description="Disordered" evidence="1">
    <location>
        <begin position="458"/>
        <end position="477"/>
    </location>
</feature>
<evidence type="ECO:0000313" key="3">
    <source>
        <dbReference type="Proteomes" id="UP000038010"/>
    </source>
</evidence>
<comment type="caution">
    <text evidence="2">The sequence shown here is derived from an EMBL/GenBank/DDBJ whole genome shotgun (WGS) entry which is preliminary data.</text>
</comment>
<evidence type="ECO:0000256" key="1">
    <source>
        <dbReference type="SAM" id="MobiDB-lite"/>
    </source>
</evidence>
<feature type="compositionally biased region" description="Basic and acidic residues" evidence="1">
    <location>
        <begin position="465"/>
        <end position="475"/>
    </location>
</feature>
<dbReference type="Proteomes" id="UP000038010">
    <property type="component" value="Unassembled WGS sequence"/>
</dbReference>
<dbReference type="GeneID" id="28736886"/>
<dbReference type="RefSeq" id="XP_017994816.1">
    <property type="nucleotide sequence ID" value="XM_018145006.1"/>
</dbReference>
<name>A0A0N1H1R3_9EURO</name>